<dbReference type="InterPro" id="IPR002347">
    <property type="entry name" value="SDR_fam"/>
</dbReference>
<dbReference type="PANTHER" id="PTHR24320:SF114">
    <property type="entry name" value="OS03G0115700 PROTEIN"/>
    <property type="match status" value="1"/>
</dbReference>
<reference evidence="3" key="1">
    <citation type="submission" date="2019-09" db="EMBL/GenBank/DDBJ databases">
        <title>Draft genome information of white flower Hibiscus syriacus.</title>
        <authorList>
            <person name="Kim Y.-M."/>
        </authorList>
    </citation>
    <scope>NUCLEOTIDE SEQUENCE [LARGE SCALE GENOMIC DNA]</scope>
    <source>
        <strain evidence="3">YM2019G1</strain>
    </source>
</reference>
<evidence type="ECO:0000313" key="3">
    <source>
        <dbReference type="EMBL" id="KAE8677752.1"/>
    </source>
</evidence>
<sequence length="341" mass="37382">MELSMNDLTPLLSLDLHGNVNGAVETCLEAYHRYYKTACFNKYNTDGAIFVSSNLGTAGGIFQDHMGTFLEGYSPRANCTVLVVDLRRDSFRRPMHNPTHRSPCTPSDLLGRHALRATKERVKAWSSGRNLPAMTCKAYRGLKAWSFGVHGDLGGLWECMATYGLGCACPMHTIIPSSEAATSFSRLNLAWSKGFHHVLMQTNNVTVLDLLSPSSSESAFAMVRNIAASRHRDRYGGVGAFECHQSTSRAIIKEAKEIRTAKQTGVGGRIVNVSSSIHGWFSGDIIRYIGQISRSKSECDATRAYAISKLANVLHTKELAHRLKQMDANVTVNSVHPGTTS</sequence>
<name>A0A6A2XQC9_HIBSY</name>
<comment type="caution">
    <text evidence="3">The sequence shown here is derived from an EMBL/GenBank/DDBJ whole genome shotgun (WGS) entry which is preliminary data.</text>
</comment>
<keyword evidence="2" id="KW-0560">Oxidoreductase</keyword>
<dbReference type="Gene3D" id="3.40.50.720">
    <property type="entry name" value="NAD(P)-binding Rossmann-like Domain"/>
    <property type="match status" value="1"/>
</dbReference>
<dbReference type="InterPro" id="IPR036291">
    <property type="entry name" value="NAD(P)-bd_dom_sf"/>
</dbReference>
<proteinExistence type="inferred from homology"/>
<gene>
    <name evidence="3" type="ORF">F3Y22_tig00111502pilonHSYRG00030</name>
</gene>
<dbReference type="PANTHER" id="PTHR24320">
    <property type="entry name" value="RETINOL DEHYDROGENASE"/>
    <property type="match status" value="1"/>
</dbReference>
<accession>A0A6A2XQC9</accession>
<dbReference type="SUPFAM" id="SSF51735">
    <property type="entry name" value="NAD(P)-binding Rossmann-fold domains"/>
    <property type="match status" value="1"/>
</dbReference>
<protein>
    <submittedName>
        <fullName evidence="3">Uncharacterized protein</fullName>
    </submittedName>
</protein>
<dbReference type="EMBL" id="VEPZ02001354">
    <property type="protein sequence ID" value="KAE8677752.1"/>
    <property type="molecule type" value="Genomic_DNA"/>
</dbReference>
<keyword evidence="4" id="KW-1185">Reference proteome</keyword>
<evidence type="ECO:0000256" key="1">
    <source>
        <dbReference type="ARBA" id="ARBA00006484"/>
    </source>
</evidence>
<comment type="similarity">
    <text evidence="1">Belongs to the short-chain dehydrogenases/reductases (SDR) family.</text>
</comment>
<dbReference type="AlphaFoldDB" id="A0A6A2XQC9"/>
<dbReference type="GO" id="GO:0016491">
    <property type="term" value="F:oxidoreductase activity"/>
    <property type="evidence" value="ECO:0007669"/>
    <property type="project" value="UniProtKB-KW"/>
</dbReference>
<organism evidence="3 4">
    <name type="scientific">Hibiscus syriacus</name>
    <name type="common">Rose of Sharon</name>
    <dbReference type="NCBI Taxonomy" id="106335"/>
    <lineage>
        <taxon>Eukaryota</taxon>
        <taxon>Viridiplantae</taxon>
        <taxon>Streptophyta</taxon>
        <taxon>Embryophyta</taxon>
        <taxon>Tracheophyta</taxon>
        <taxon>Spermatophyta</taxon>
        <taxon>Magnoliopsida</taxon>
        <taxon>eudicotyledons</taxon>
        <taxon>Gunneridae</taxon>
        <taxon>Pentapetalae</taxon>
        <taxon>rosids</taxon>
        <taxon>malvids</taxon>
        <taxon>Malvales</taxon>
        <taxon>Malvaceae</taxon>
        <taxon>Malvoideae</taxon>
        <taxon>Hibiscus</taxon>
    </lineage>
</organism>
<dbReference type="PRINTS" id="PR00081">
    <property type="entry name" value="GDHRDH"/>
</dbReference>
<evidence type="ECO:0000313" key="4">
    <source>
        <dbReference type="Proteomes" id="UP000436088"/>
    </source>
</evidence>
<dbReference type="Proteomes" id="UP000436088">
    <property type="component" value="Unassembled WGS sequence"/>
</dbReference>
<evidence type="ECO:0000256" key="2">
    <source>
        <dbReference type="ARBA" id="ARBA00023002"/>
    </source>
</evidence>